<reference evidence="8 9" key="1">
    <citation type="submission" date="2023-10" db="EMBL/GenBank/DDBJ databases">
        <title>Complete genome sequence of Shewanella sp. DAU334.</title>
        <authorList>
            <person name="Lee Y.-S."/>
            <person name="Jeong H.-R."/>
            <person name="Hwang E.-J."/>
            <person name="Choi Y.-L."/>
            <person name="Kim G.-D."/>
        </authorList>
    </citation>
    <scope>NUCLEOTIDE SEQUENCE [LARGE SCALE GENOMIC DNA]</scope>
    <source>
        <strain evidence="8 9">DAU334</strain>
    </source>
</reference>
<keyword evidence="6" id="KW-0464">Manganese</keyword>
<dbReference type="CDD" id="cd03426">
    <property type="entry name" value="NUDIX_CoAse_Nudt7"/>
    <property type="match status" value="1"/>
</dbReference>
<dbReference type="PANTHER" id="PTHR12992">
    <property type="entry name" value="NUDIX HYDROLASE"/>
    <property type="match status" value="1"/>
</dbReference>
<dbReference type="Pfam" id="PF00293">
    <property type="entry name" value="NUDIX"/>
    <property type="match status" value="1"/>
</dbReference>
<evidence type="ECO:0000256" key="2">
    <source>
        <dbReference type="ARBA" id="ARBA00001946"/>
    </source>
</evidence>
<evidence type="ECO:0000256" key="1">
    <source>
        <dbReference type="ARBA" id="ARBA00001936"/>
    </source>
</evidence>
<evidence type="ECO:0000313" key="9">
    <source>
        <dbReference type="Proteomes" id="UP001529491"/>
    </source>
</evidence>
<evidence type="ECO:0000256" key="4">
    <source>
        <dbReference type="ARBA" id="ARBA00022801"/>
    </source>
</evidence>
<name>A0ABZ0JTX2_9GAMM</name>
<dbReference type="SUPFAM" id="SSF55811">
    <property type="entry name" value="Nudix"/>
    <property type="match status" value="1"/>
</dbReference>
<dbReference type="PANTHER" id="PTHR12992:SF11">
    <property type="entry name" value="MITOCHONDRIAL COENZYME A DIPHOSPHATASE NUDT8"/>
    <property type="match status" value="1"/>
</dbReference>
<dbReference type="PROSITE" id="PS51462">
    <property type="entry name" value="NUDIX"/>
    <property type="match status" value="1"/>
</dbReference>
<dbReference type="EMBL" id="CP136522">
    <property type="protein sequence ID" value="WOT03666.1"/>
    <property type="molecule type" value="Genomic_DNA"/>
</dbReference>
<accession>A0ABZ0JTX2</accession>
<feature type="domain" description="Nudix hydrolase" evidence="7">
    <location>
        <begin position="33"/>
        <end position="165"/>
    </location>
</feature>
<keyword evidence="5" id="KW-0460">Magnesium</keyword>
<dbReference type="Proteomes" id="UP001529491">
    <property type="component" value="Chromosome"/>
</dbReference>
<dbReference type="InterPro" id="IPR000086">
    <property type="entry name" value="NUDIX_hydrolase_dom"/>
</dbReference>
<dbReference type="RefSeq" id="WP_310471291.1">
    <property type="nucleotide sequence ID" value="NZ_CP136522.1"/>
</dbReference>
<evidence type="ECO:0000256" key="5">
    <source>
        <dbReference type="ARBA" id="ARBA00022842"/>
    </source>
</evidence>
<sequence length="203" mass="22956">MDLGEFRLNFNLQPLPQSYHLNHDHPLGLAKPLRKAAVLIALSINNGELELILTRRPQHLRAHPGQISFPGGKVEEFDLDLAATALREAHEEIGLSDSNVEVIGLLQDHKTFTGFDITPVVSIVKQPFTPQIDPGEVDELFTVPLSFLLKQSNRHTQYFSRNGVKFPMHFIGYKSYFIWGATAAIIDQLCRLISRHDHTIWSN</sequence>
<evidence type="ECO:0000259" key="7">
    <source>
        <dbReference type="PROSITE" id="PS51462"/>
    </source>
</evidence>
<comment type="cofactor">
    <cofactor evidence="2">
        <name>Mg(2+)</name>
        <dbReference type="ChEBI" id="CHEBI:18420"/>
    </cofactor>
</comment>
<evidence type="ECO:0000256" key="3">
    <source>
        <dbReference type="ARBA" id="ARBA00022723"/>
    </source>
</evidence>
<dbReference type="InterPro" id="IPR015797">
    <property type="entry name" value="NUDIX_hydrolase-like_dom_sf"/>
</dbReference>
<keyword evidence="3" id="KW-0479">Metal-binding</keyword>
<keyword evidence="4" id="KW-0378">Hydrolase</keyword>
<organism evidence="8 9">
    <name type="scientific">Shewanella youngdeokensis</name>
    <dbReference type="NCBI Taxonomy" id="2999068"/>
    <lineage>
        <taxon>Bacteria</taxon>
        <taxon>Pseudomonadati</taxon>
        <taxon>Pseudomonadota</taxon>
        <taxon>Gammaproteobacteria</taxon>
        <taxon>Alteromonadales</taxon>
        <taxon>Shewanellaceae</taxon>
        <taxon>Shewanella</taxon>
    </lineage>
</organism>
<protein>
    <submittedName>
        <fullName evidence="8">CoA pyrophosphatase</fullName>
    </submittedName>
</protein>
<evidence type="ECO:0000313" key="8">
    <source>
        <dbReference type="EMBL" id="WOT03666.1"/>
    </source>
</evidence>
<gene>
    <name evidence="8" type="ORF">RGE70_09890</name>
</gene>
<dbReference type="Gene3D" id="3.90.79.10">
    <property type="entry name" value="Nucleoside Triphosphate Pyrophosphohydrolase"/>
    <property type="match status" value="1"/>
</dbReference>
<proteinExistence type="predicted"/>
<evidence type="ECO:0000256" key="6">
    <source>
        <dbReference type="ARBA" id="ARBA00023211"/>
    </source>
</evidence>
<keyword evidence="9" id="KW-1185">Reference proteome</keyword>
<dbReference type="InterPro" id="IPR045121">
    <property type="entry name" value="CoAse"/>
</dbReference>
<dbReference type="NCBIfam" id="NF007980">
    <property type="entry name" value="PRK10707.1"/>
    <property type="match status" value="1"/>
</dbReference>
<comment type="cofactor">
    <cofactor evidence="1">
        <name>Mn(2+)</name>
        <dbReference type="ChEBI" id="CHEBI:29035"/>
    </cofactor>
</comment>